<dbReference type="Pfam" id="PF06897">
    <property type="entry name" value="DUF1269"/>
    <property type="match status" value="1"/>
</dbReference>
<evidence type="ECO:0000256" key="1">
    <source>
        <dbReference type="SAM" id="MobiDB-lite"/>
    </source>
</evidence>
<dbReference type="InterPro" id="IPR009200">
    <property type="entry name" value="DUF1269_membrane"/>
</dbReference>
<feature type="region of interest" description="Disordered" evidence="1">
    <location>
        <begin position="165"/>
        <end position="184"/>
    </location>
</feature>
<dbReference type="EMBL" id="CP063845">
    <property type="protein sequence ID" value="UFP95051.1"/>
    <property type="molecule type" value="Genomic_DNA"/>
</dbReference>
<reference evidence="2 3" key="1">
    <citation type="journal article" date="2021" name="Genome Biol. Evol.">
        <title>Complete Genome Sequencing of a Novel Gloeobacter Species from a Waterfall Cave in Mexico.</title>
        <authorList>
            <person name="Saw J.H."/>
            <person name="Cardona T."/>
            <person name="Montejano G."/>
        </authorList>
    </citation>
    <scope>NUCLEOTIDE SEQUENCE [LARGE SCALE GENOMIC DNA]</scope>
    <source>
        <strain evidence="2">MG652769</strain>
    </source>
</reference>
<dbReference type="Proteomes" id="UP001054846">
    <property type="component" value="Chromosome"/>
</dbReference>
<keyword evidence="3" id="KW-1185">Reference proteome</keyword>
<evidence type="ECO:0000313" key="2">
    <source>
        <dbReference type="EMBL" id="UFP95051.1"/>
    </source>
</evidence>
<gene>
    <name evidence="2" type="ORF">ISF26_02035</name>
</gene>
<name>A0ABY3PMY4_9CYAN</name>
<organism evidence="2 3">
    <name type="scientific">Gloeobacter morelensis MG652769</name>
    <dbReference type="NCBI Taxonomy" id="2781736"/>
    <lineage>
        <taxon>Bacteria</taxon>
        <taxon>Bacillati</taxon>
        <taxon>Cyanobacteriota</taxon>
        <taxon>Cyanophyceae</taxon>
        <taxon>Gloeobacterales</taxon>
        <taxon>Gloeobacteraceae</taxon>
        <taxon>Gloeobacter</taxon>
        <taxon>Gloeobacter morelensis</taxon>
    </lineage>
</organism>
<dbReference type="RefSeq" id="WP_230842185.1">
    <property type="nucleotide sequence ID" value="NZ_CP063845.1"/>
</dbReference>
<proteinExistence type="predicted"/>
<evidence type="ECO:0000313" key="3">
    <source>
        <dbReference type="Proteomes" id="UP001054846"/>
    </source>
</evidence>
<accession>A0ABY3PMY4</accession>
<protein>
    <submittedName>
        <fullName evidence="2">DUF1269 domain-containing protein</fullName>
    </submittedName>
</protein>
<feature type="compositionally biased region" description="Low complexity" evidence="1">
    <location>
        <begin position="172"/>
        <end position="184"/>
    </location>
</feature>
<sequence>MADLIVVGYDDEHRAEEVRLALAKLQQEYLIDLADAAVVVKDSEGKIKLKQAVNLPATGALSGGFWGLLIGALFLNPLLGVAVGAASGALAGALSDVGVDDNFMRELSEILPPSSSALFVLVRKVTPDKVLAEVSKYGGRVLRSSLSKEDERALQEVLTNRGLTPASTTVLGTTPAPGSTAATE</sequence>